<proteinExistence type="predicted"/>
<dbReference type="InterPro" id="IPR017981">
    <property type="entry name" value="GPCR_2-like_7TM"/>
</dbReference>
<keyword evidence="4 6" id="KW-0472">Membrane</keyword>
<evidence type="ECO:0000256" key="3">
    <source>
        <dbReference type="ARBA" id="ARBA00022989"/>
    </source>
</evidence>
<keyword evidence="11" id="KW-1185">Reference proteome</keyword>
<keyword evidence="7" id="KW-0732">Signal</keyword>
<dbReference type="Proteomes" id="UP001448207">
    <property type="component" value="Unassembled WGS sequence"/>
</dbReference>
<feature type="signal peptide" evidence="7">
    <location>
        <begin position="1"/>
        <end position="24"/>
    </location>
</feature>
<name>A0ABR3B624_PHYBL</name>
<protein>
    <recommendedName>
        <fullName evidence="12">G-protein coupled receptors family 2 profile 2 domain-containing protein</fullName>
    </recommendedName>
</protein>
<gene>
    <name evidence="10" type="ORF">J3Q64DRAFT_1656505</name>
</gene>
<dbReference type="InterPro" id="IPR050949">
    <property type="entry name" value="GPCR_Fz/Smo-like"/>
</dbReference>
<dbReference type="SUPFAM" id="SSF63501">
    <property type="entry name" value="Frizzled cysteine-rich domain"/>
    <property type="match status" value="1"/>
</dbReference>
<dbReference type="PANTHER" id="PTHR31787:SF3">
    <property type="entry name" value="FRIZZLED AND SMOOTHENED-LIKE PROTEIN H"/>
    <property type="match status" value="1"/>
</dbReference>
<keyword evidence="3 6" id="KW-1133">Transmembrane helix</keyword>
<feature type="chain" id="PRO_5045319522" description="G-protein coupled receptors family 2 profile 2 domain-containing protein" evidence="7">
    <location>
        <begin position="25"/>
        <end position="607"/>
    </location>
</feature>
<comment type="caution">
    <text evidence="10">The sequence shown here is derived from an EMBL/GenBank/DDBJ whole genome shotgun (WGS) entry which is preliminary data.</text>
</comment>
<evidence type="ECO:0000256" key="4">
    <source>
        <dbReference type="ARBA" id="ARBA00023136"/>
    </source>
</evidence>
<feature type="transmembrane region" description="Helical" evidence="6">
    <location>
        <begin position="340"/>
        <end position="363"/>
    </location>
</feature>
<evidence type="ECO:0000256" key="1">
    <source>
        <dbReference type="ARBA" id="ARBA00004141"/>
    </source>
</evidence>
<sequence length="607" mass="67369">MIFSKSVLQLAVLFTAASLQLVNAQSRSLSSTHSTTITTTTQKKIMSTHAAAAAAVSVSNDSACTKYPGGVCSEYIDYPVYLGSKSFADIEHQLAILPNFTLWYSKIVPGCTDAFNRYHCSLAYPKCETDSSNTPTIYLACKSTCEKTVDSCTNVLMTSGAMHLLPNCTSEMPVPGTPLQPDETCNIIEPLVSGAAAGFNISAIPLDFLSVECPAPFTLDLAPEKHRGIEYINYCQYGCCIPCPSQDLFYKKNWTRTAFLATDIMRFISAIASFVILISYLVLPDKRRHPSLLILNLSLAIFLFSMTVFFSIGDQHGLQCADDITPSDQKNNYKCAAQGAILIFSSFATTCWAAALIVNLHLHTVWNSSFFTNRYILLNVICWGIPTVIMCTALGIKSVKFEFANLCLVSIEHIFALFFYPMAVIICPSFLLHIATFFYIAKIAIREGLESDMSQSLSNGDPTGMRPAKAKRHKHVITAVKIQWRALILAIAACGTVVFYWLFYMTQISNLLNFSKNVTVASKWLTCMLESAGDHQNECTSIVSPYLPTFGLMVTAESLVSLVGIWLFIIFGKRSLWREWNDMIFELRIRFSSRGRSEKNGEQFFAL</sequence>
<feature type="domain" description="FZ" evidence="8">
    <location>
        <begin position="59"/>
        <end position="188"/>
    </location>
</feature>
<organism evidence="10 11">
    <name type="scientific">Phycomyces blakesleeanus</name>
    <dbReference type="NCBI Taxonomy" id="4837"/>
    <lineage>
        <taxon>Eukaryota</taxon>
        <taxon>Fungi</taxon>
        <taxon>Fungi incertae sedis</taxon>
        <taxon>Mucoromycota</taxon>
        <taxon>Mucoromycotina</taxon>
        <taxon>Mucoromycetes</taxon>
        <taxon>Mucorales</taxon>
        <taxon>Phycomycetaceae</taxon>
        <taxon>Phycomyces</taxon>
    </lineage>
</organism>
<feature type="transmembrane region" description="Helical" evidence="6">
    <location>
        <begin position="264"/>
        <end position="283"/>
    </location>
</feature>
<dbReference type="PROSITE" id="PS50038">
    <property type="entry name" value="FZ"/>
    <property type="match status" value="1"/>
</dbReference>
<evidence type="ECO:0000256" key="2">
    <source>
        <dbReference type="ARBA" id="ARBA00022692"/>
    </source>
</evidence>
<dbReference type="PROSITE" id="PS50261">
    <property type="entry name" value="G_PROTEIN_RECEP_F2_4"/>
    <property type="match status" value="1"/>
</dbReference>
<dbReference type="InterPro" id="IPR036790">
    <property type="entry name" value="Frizzled_dom_sf"/>
</dbReference>
<feature type="transmembrane region" description="Helical" evidence="6">
    <location>
        <begin position="416"/>
        <end position="441"/>
    </location>
</feature>
<feature type="domain" description="G-protein coupled receptors family 2 profile 2" evidence="9">
    <location>
        <begin position="258"/>
        <end position="443"/>
    </location>
</feature>
<evidence type="ECO:0000313" key="11">
    <source>
        <dbReference type="Proteomes" id="UP001448207"/>
    </source>
</evidence>
<evidence type="ECO:0000259" key="9">
    <source>
        <dbReference type="PROSITE" id="PS50261"/>
    </source>
</evidence>
<dbReference type="InterPro" id="IPR020067">
    <property type="entry name" value="Frizzled_dom"/>
</dbReference>
<dbReference type="Gene3D" id="1.10.2000.10">
    <property type="entry name" value="Frizzled cysteine-rich domain"/>
    <property type="match status" value="1"/>
</dbReference>
<evidence type="ECO:0000256" key="6">
    <source>
        <dbReference type="SAM" id="Phobius"/>
    </source>
</evidence>
<feature type="transmembrane region" description="Helical" evidence="6">
    <location>
        <begin position="482"/>
        <end position="503"/>
    </location>
</feature>
<feature type="transmembrane region" description="Helical" evidence="6">
    <location>
        <begin position="375"/>
        <end position="396"/>
    </location>
</feature>
<comment type="subcellular location">
    <subcellularLocation>
        <location evidence="1">Membrane</location>
        <topology evidence="1">Multi-pass membrane protein</topology>
    </subcellularLocation>
</comment>
<dbReference type="EMBL" id="JBCLYO010000004">
    <property type="protein sequence ID" value="KAL0090202.1"/>
    <property type="molecule type" value="Genomic_DNA"/>
</dbReference>
<evidence type="ECO:0000256" key="7">
    <source>
        <dbReference type="SAM" id="SignalP"/>
    </source>
</evidence>
<feature type="transmembrane region" description="Helical" evidence="6">
    <location>
        <begin position="550"/>
        <end position="571"/>
    </location>
</feature>
<feature type="transmembrane region" description="Helical" evidence="6">
    <location>
        <begin position="292"/>
        <end position="312"/>
    </location>
</feature>
<dbReference type="Pfam" id="PF00002">
    <property type="entry name" value="7tm_2"/>
    <property type="match status" value="1"/>
</dbReference>
<evidence type="ECO:0000259" key="8">
    <source>
        <dbReference type="PROSITE" id="PS50038"/>
    </source>
</evidence>
<dbReference type="InterPro" id="IPR000832">
    <property type="entry name" value="GPCR_2_secretin-like"/>
</dbReference>
<accession>A0ABR3B624</accession>
<dbReference type="Pfam" id="PF01392">
    <property type="entry name" value="Fz"/>
    <property type="match status" value="1"/>
</dbReference>
<evidence type="ECO:0000313" key="10">
    <source>
        <dbReference type="EMBL" id="KAL0090202.1"/>
    </source>
</evidence>
<keyword evidence="2 6" id="KW-0812">Transmembrane</keyword>
<evidence type="ECO:0000256" key="5">
    <source>
        <dbReference type="ARBA" id="ARBA00023157"/>
    </source>
</evidence>
<dbReference type="Gene3D" id="1.20.1070.10">
    <property type="entry name" value="Rhodopsin 7-helix transmembrane proteins"/>
    <property type="match status" value="1"/>
</dbReference>
<reference evidence="10 11" key="1">
    <citation type="submission" date="2024-04" db="EMBL/GenBank/DDBJ databases">
        <title>Symmetric and asymmetric DNA N6-adenine methylation regulates different biological responses in Mucorales.</title>
        <authorList>
            <consortium name="Lawrence Berkeley National Laboratory"/>
            <person name="Lax C."/>
            <person name="Mondo S.J."/>
            <person name="Osorio-Concepcion M."/>
            <person name="Muszewska A."/>
            <person name="Corrochano-Luque M."/>
            <person name="Gutierrez G."/>
            <person name="Riley R."/>
            <person name="Lipzen A."/>
            <person name="Guo J."/>
            <person name="Hundley H."/>
            <person name="Amirebrahimi M."/>
            <person name="Ng V."/>
            <person name="Lorenzo-Gutierrez D."/>
            <person name="Binder U."/>
            <person name="Yang J."/>
            <person name="Song Y."/>
            <person name="Canovas D."/>
            <person name="Navarro E."/>
            <person name="Freitag M."/>
            <person name="Gabaldon T."/>
            <person name="Grigoriev I.V."/>
            <person name="Corrochano L.M."/>
            <person name="Nicolas F.E."/>
            <person name="Garre V."/>
        </authorList>
    </citation>
    <scope>NUCLEOTIDE SEQUENCE [LARGE SCALE GENOMIC DNA]</scope>
    <source>
        <strain evidence="10 11">L51</strain>
    </source>
</reference>
<keyword evidence="5" id="KW-1015">Disulfide bond</keyword>
<evidence type="ECO:0008006" key="12">
    <source>
        <dbReference type="Google" id="ProtNLM"/>
    </source>
</evidence>
<dbReference type="PANTHER" id="PTHR31787">
    <property type="entry name" value="G-PROTEIN-COUPLED RECEPTOR GPCR FAMILY PROTEIN"/>
    <property type="match status" value="1"/>
</dbReference>